<keyword evidence="2" id="KW-1185">Reference proteome</keyword>
<dbReference type="OrthoDB" id="10331351at2759"/>
<gene>
    <name evidence="1" type="ORF">H312_03507</name>
</gene>
<accession>A0A059EVT0</accession>
<dbReference type="EMBL" id="KK365368">
    <property type="protein sequence ID" value="KCZ79108.1"/>
    <property type="molecule type" value="Genomic_DNA"/>
</dbReference>
<evidence type="ECO:0000313" key="2">
    <source>
        <dbReference type="Proteomes" id="UP000030655"/>
    </source>
</evidence>
<dbReference type="HOGENOM" id="CLU_173443_0_0_1"/>
<reference evidence="2" key="1">
    <citation type="submission" date="2013-02" db="EMBL/GenBank/DDBJ databases">
        <authorList>
            <consortium name="The Broad Institute Genome Sequencing Platform"/>
            <person name="Cuomo C."/>
            <person name="Becnel J."/>
            <person name="Sanscrainte N."/>
            <person name="Walker B."/>
            <person name="Young S.K."/>
            <person name="Zeng Q."/>
            <person name="Gargeya S."/>
            <person name="Fitzgerald M."/>
            <person name="Haas B."/>
            <person name="Abouelleil A."/>
            <person name="Alvarado L."/>
            <person name="Arachchi H.M."/>
            <person name="Berlin A.M."/>
            <person name="Chapman S.B."/>
            <person name="Dewar J."/>
            <person name="Goldberg J."/>
            <person name="Griggs A."/>
            <person name="Gujja S."/>
            <person name="Hansen M."/>
            <person name="Howarth C."/>
            <person name="Imamovic A."/>
            <person name="Larimer J."/>
            <person name="McCowan C."/>
            <person name="Murphy C."/>
            <person name="Neiman D."/>
            <person name="Pearson M."/>
            <person name="Priest M."/>
            <person name="Roberts A."/>
            <person name="Saif S."/>
            <person name="Shea T."/>
            <person name="Sisk P."/>
            <person name="Sykes S."/>
            <person name="Wortman J."/>
            <person name="Nusbaum C."/>
            <person name="Birren B."/>
        </authorList>
    </citation>
    <scope>NUCLEOTIDE SEQUENCE [LARGE SCALE GENOMIC DNA]</scope>
    <source>
        <strain evidence="2">PRA339</strain>
    </source>
</reference>
<feature type="non-terminal residue" evidence="1">
    <location>
        <position position="130"/>
    </location>
</feature>
<proteinExistence type="predicted"/>
<organism evidence="1 2">
    <name type="scientific">Anncaliia algerae PRA339</name>
    <dbReference type="NCBI Taxonomy" id="1288291"/>
    <lineage>
        <taxon>Eukaryota</taxon>
        <taxon>Fungi</taxon>
        <taxon>Fungi incertae sedis</taxon>
        <taxon>Microsporidia</taxon>
        <taxon>Tubulinosematoidea</taxon>
        <taxon>Tubulinosematidae</taxon>
        <taxon>Anncaliia</taxon>
    </lineage>
</organism>
<dbReference type="Proteomes" id="UP000030655">
    <property type="component" value="Unassembled WGS sequence"/>
</dbReference>
<name>A0A059EVT0_9MICR</name>
<reference evidence="1 2" key="2">
    <citation type="submission" date="2014-03" db="EMBL/GenBank/DDBJ databases">
        <title>The Genome Sequence of Anncaliia algerae insect isolate PRA339.</title>
        <authorList>
            <consortium name="The Broad Institute Genome Sequencing Platform"/>
            <consortium name="The Broad Institute Genome Sequencing Center for Infectious Disease"/>
            <person name="Cuomo C."/>
            <person name="Becnel J."/>
            <person name="Sanscrainte N."/>
            <person name="Walker B."/>
            <person name="Young S.K."/>
            <person name="Zeng Q."/>
            <person name="Gargeya S."/>
            <person name="Fitzgerald M."/>
            <person name="Haas B."/>
            <person name="Abouelleil A."/>
            <person name="Alvarado L."/>
            <person name="Arachchi H.M."/>
            <person name="Berlin A.M."/>
            <person name="Chapman S.B."/>
            <person name="Dewar J."/>
            <person name="Goldberg J."/>
            <person name="Griggs A."/>
            <person name="Gujja S."/>
            <person name="Hansen M."/>
            <person name="Howarth C."/>
            <person name="Imamovic A."/>
            <person name="Larimer J."/>
            <person name="McCowan C."/>
            <person name="Murphy C."/>
            <person name="Neiman D."/>
            <person name="Pearson M."/>
            <person name="Priest M."/>
            <person name="Roberts A."/>
            <person name="Saif S."/>
            <person name="Shea T."/>
            <person name="Sisk P."/>
            <person name="Sykes S."/>
            <person name="Wortman J."/>
            <person name="Nusbaum C."/>
            <person name="Birren B."/>
        </authorList>
    </citation>
    <scope>NUCLEOTIDE SEQUENCE [LARGE SCALE GENOMIC DNA]</scope>
    <source>
        <strain evidence="1 2">PRA339</strain>
    </source>
</reference>
<protein>
    <submittedName>
        <fullName evidence="1">Uncharacterized protein</fullName>
    </submittedName>
</protein>
<sequence length="130" mass="15151">MKKTKKCKNEILSLYSEIFTSNKSAIEYCIKKELFASSLMCIKCNAAQMVIQKYEQALNSLCYKCKNKNCQSRRSISAGFALGNFKFKYCIILRAIFCFIMNFNNYQSINLLKMDEKTFIKIKKIINSKI</sequence>
<dbReference type="AlphaFoldDB" id="A0A059EVT0"/>
<evidence type="ECO:0000313" key="1">
    <source>
        <dbReference type="EMBL" id="KCZ79108.1"/>
    </source>
</evidence>
<dbReference type="VEuPathDB" id="MicrosporidiaDB:H312_03507"/>